<sequence length="83" mass="9635">MKKITIMNIKKLSLLLFLTFTLAGCWLDNTHADYGAAKSHMLPSDKLRNTERGGYIIVKNNGKYYRISPSGTRTEVQIRYRRR</sequence>
<organism evidence="2 3">
    <name type="scientific">Bacteroides cellulosilyticus</name>
    <dbReference type="NCBI Taxonomy" id="246787"/>
    <lineage>
        <taxon>Bacteria</taxon>
        <taxon>Pseudomonadati</taxon>
        <taxon>Bacteroidota</taxon>
        <taxon>Bacteroidia</taxon>
        <taxon>Bacteroidales</taxon>
        <taxon>Bacteroidaceae</taxon>
        <taxon>Bacteroides</taxon>
    </lineage>
</organism>
<feature type="chain" id="PRO_5030020192" description="Lipoprotein" evidence="1">
    <location>
        <begin position="24"/>
        <end position="83"/>
    </location>
</feature>
<gene>
    <name evidence="2" type="ORF">F2Y81_02145</name>
</gene>
<comment type="caution">
    <text evidence="2">The sequence shown here is derived from an EMBL/GenBank/DDBJ whole genome shotgun (WGS) entry which is preliminary data.</text>
</comment>
<evidence type="ECO:0000313" key="3">
    <source>
        <dbReference type="Proteomes" id="UP000448877"/>
    </source>
</evidence>
<dbReference type="PROSITE" id="PS51257">
    <property type="entry name" value="PROKAR_LIPOPROTEIN"/>
    <property type="match status" value="1"/>
</dbReference>
<proteinExistence type="predicted"/>
<evidence type="ECO:0000313" key="2">
    <source>
        <dbReference type="EMBL" id="KAA5423396.1"/>
    </source>
</evidence>
<protein>
    <recommendedName>
        <fullName evidence="4">Lipoprotein</fullName>
    </recommendedName>
</protein>
<dbReference type="AlphaFoldDB" id="A0A108TEB9"/>
<keyword evidence="1" id="KW-0732">Signal</keyword>
<dbReference type="EMBL" id="VVYV01000002">
    <property type="protein sequence ID" value="KAA5423396.1"/>
    <property type="molecule type" value="Genomic_DNA"/>
</dbReference>
<dbReference type="Proteomes" id="UP000448877">
    <property type="component" value="Unassembled WGS sequence"/>
</dbReference>
<feature type="signal peptide" evidence="1">
    <location>
        <begin position="1"/>
        <end position="23"/>
    </location>
</feature>
<accession>A0A108TEB9</accession>
<evidence type="ECO:0008006" key="4">
    <source>
        <dbReference type="Google" id="ProtNLM"/>
    </source>
</evidence>
<evidence type="ECO:0000256" key="1">
    <source>
        <dbReference type="SAM" id="SignalP"/>
    </source>
</evidence>
<reference evidence="2 3" key="1">
    <citation type="journal article" date="2019" name="Nat. Med.">
        <title>A library of human gut bacterial isolates paired with longitudinal multiomics data enables mechanistic microbiome research.</title>
        <authorList>
            <person name="Poyet M."/>
            <person name="Groussin M."/>
            <person name="Gibbons S.M."/>
            <person name="Avila-Pacheco J."/>
            <person name="Jiang X."/>
            <person name="Kearney S.M."/>
            <person name="Perrotta A.R."/>
            <person name="Berdy B."/>
            <person name="Zhao S."/>
            <person name="Lieberman T.D."/>
            <person name="Swanson P.K."/>
            <person name="Smith M."/>
            <person name="Roesemann S."/>
            <person name="Alexander J.E."/>
            <person name="Rich S.A."/>
            <person name="Livny J."/>
            <person name="Vlamakis H."/>
            <person name="Clish C."/>
            <person name="Bullock K."/>
            <person name="Deik A."/>
            <person name="Scott J."/>
            <person name="Pierce K.A."/>
            <person name="Xavier R.J."/>
            <person name="Alm E.J."/>
        </authorList>
    </citation>
    <scope>NUCLEOTIDE SEQUENCE [LARGE SCALE GENOMIC DNA]</scope>
    <source>
        <strain evidence="2 3">BIOML-A6</strain>
    </source>
</reference>
<name>A0A108TEB9_9BACE</name>
<dbReference type="RefSeq" id="WP_131797102.1">
    <property type="nucleotide sequence ID" value="NZ_CABMLT010000006.1"/>
</dbReference>